<gene>
    <name evidence="2" type="ORF">SAMN02982919_01583</name>
</gene>
<dbReference type="RefSeq" id="WP_091455411.1">
    <property type="nucleotide sequence ID" value="NZ_FOGD01000003.1"/>
</dbReference>
<dbReference type="EMBL" id="FOGD01000003">
    <property type="protein sequence ID" value="SEQ99544.1"/>
    <property type="molecule type" value="Genomic_DNA"/>
</dbReference>
<proteinExistence type="predicted"/>
<evidence type="ECO:0000313" key="3">
    <source>
        <dbReference type="Proteomes" id="UP000199766"/>
    </source>
</evidence>
<evidence type="ECO:0000256" key="1">
    <source>
        <dbReference type="SAM" id="SignalP"/>
    </source>
</evidence>
<dbReference type="AlphaFoldDB" id="A0A1H9KK71"/>
<name>A0A1H9KK71_9BURK</name>
<dbReference type="Proteomes" id="UP000199766">
    <property type="component" value="Unassembled WGS sequence"/>
</dbReference>
<sequence length="105" mass="11003">MKNILIYSVGLLFSTAQVYAQVAVDISGTGIKVQTSGAYGASVATNSTGSLGPEVEMEGVAVINGEVFVDGVKVPRGKTSYFSKKSGKTYIIQWGKDGNVAVHEK</sequence>
<keyword evidence="3" id="KW-1185">Reference proteome</keyword>
<keyword evidence="1" id="KW-0732">Signal</keyword>
<protein>
    <submittedName>
        <fullName evidence="2">Uncharacterized protein</fullName>
    </submittedName>
</protein>
<feature type="chain" id="PRO_5011720962" evidence="1">
    <location>
        <begin position="21"/>
        <end position="105"/>
    </location>
</feature>
<organism evidence="2 3">
    <name type="scientific">Giesbergeria anulus</name>
    <dbReference type="NCBI Taxonomy" id="180197"/>
    <lineage>
        <taxon>Bacteria</taxon>
        <taxon>Pseudomonadati</taxon>
        <taxon>Pseudomonadota</taxon>
        <taxon>Betaproteobacteria</taxon>
        <taxon>Burkholderiales</taxon>
        <taxon>Comamonadaceae</taxon>
        <taxon>Giesbergeria</taxon>
    </lineage>
</organism>
<reference evidence="2 3" key="1">
    <citation type="submission" date="2016-10" db="EMBL/GenBank/DDBJ databases">
        <authorList>
            <person name="de Groot N.N."/>
        </authorList>
    </citation>
    <scope>NUCLEOTIDE SEQUENCE [LARGE SCALE GENOMIC DNA]</scope>
    <source>
        <strain evidence="2 3">ATCC 35958</strain>
    </source>
</reference>
<evidence type="ECO:0000313" key="2">
    <source>
        <dbReference type="EMBL" id="SEQ99544.1"/>
    </source>
</evidence>
<dbReference type="STRING" id="180197.SAMN02982919_01583"/>
<accession>A0A1H9KK71</accession>
<dbReference type="OrthoDB" id="8564408at2"/>
<feature type="signal peptide" evidence="1">
    <location>
        <begin position="1"/>
        <end position="20"/>
    </location>
</feature>